<evidence type="ECO:0000259" key="2">
    <source>
        <dbReference type="Pfam" id="PF06172"/>
    </source>
</evidence>
<dbReference type="CDD" id="cd06121">
    <property type="entry name" value="cupin_YML079wp"/>
    <property type="match status" value="1"/>
</dbReference>
<gene>
    <name evidence="3" type="ORF">BU16DRAFT_465127</name>
</gene>
<dbReference type="PANTHER" id="PTHR33387:SF3">
    <property type="entry name" value="DUF985 DOMAIN-CONTAINING PROTEIN"/>
    <property type="match status" value="1"/>
</dbReference>
<dbReference type="Gene3D" id="2.60.120.10">
    <property type="entry name" value="Jelly Rolls"/>
    <property type="match status" value="1"/>
</dbReference>
<accession>A0A6A6QNC8</accession>
<feature type="domain" description="DUF985" evidence="2">
    <location>
        <begin position="57"/>
        <end position="185"/>
    </location>
</feature>
<dbReference type="InterPro" id="IPR011051">
    <property type="entry name" value="RmlC_Cupin_sf"/>
</dbReference>
<feature type="chain" id="PRO_5025371144" description="DUF985 domain-containing protein" evidence="1">
    <location>
        <begin position="26"/>
        <end position="196"/>
    </location>
</feature>
<dbReference type="OrthoDB" id="6614653at2759"/>
<dbReference type="InterPro" id="IPR039935">
    <property type="entry name" value="YML079W-like"/>
</dbReference>
<dbReference type="Proteomes" id="UP000799750">
    <property type="component" value="Unassembled WGS sequence"/>
</dbReference>
<evidence type="ECO:0000256" key="1">
    <source>
        <dbReference type="SAM" id="SignalP"/>
    </source>
</evidence>
<keyword evidence="4" id="KW-1185">Reference proteome</keyword>
<dbReference type="PANTHER" id="PTHR33387">
    <property type="entry name" value="RMLC-LIKE JELLY ROLL FOLD PROTEIN"/>
    <property type="match status" value="1"/>
</dbReference>
<dbReference type="EMBL" id="MU004192">
    <property type="protein sequence ID" value="KAF2493629.1"/>
    <property type="molecule type" value="Genomic_DNA"/>
</dbReference>
<evidence type="ECO:0000313" key="4">
    <source>
        <dbReference type="Proteomes" id="UP000799750"/>
    </source>
</evidence>
<evidence type="ECO:0000313" key="3">
    <source>
        <dbReference type="EMBL" id="KAF2493629.1"/>
    </source>
</evidence>
<dbReference type="InterPro" id="IPR014710">
    <property type="entry name" value="RmlC-like_jellyroll"/>
</dbReference>
<dbReference type="SUPFAM" id="SSF51182">
    <property type="entry name" value="RmlC-like cupins"/>
    <property type="match status" value="1"/>
</dbReference>
<dbReference type="InterPro" id="IPR009327">
    <property type="entry name" value="Cupin_DUF985"/>
</dbReference>
<dbReference type="Pfam" id="PF06172">
    <property type="entry name" value="Cupin_5"/>
    <property type="match status" value="1"/>
</dbReference>
<dbReference type="AlphaFoldDB" id="A0A6A6QNC8"/>
<name>A0A6A6QNC8_9PEZI</name>
<feature type="signal peptide" evidence="1">
    <location>
        <begin position="1"/>
        <end position="25"/>
    </location>
</feature>
<keyword evidence="1" id="KW-0732">Signal</keyword>
<proteinExistence type="predicted"/>
<reference evidence="3" key="1">
    <citation type="journal article" date="2020" name="Stud. Mycol.">
        <title>101 Dothideomycetes genomes: a test case for predicting lifestyles and emergence of pathogens.</title>
        <authorList>
            <person name="Haridas S."/>
            <person name="Albert R."/>
            <person name="Binder M."/>
            <person name="Bloem J."/>
            <person name="Labutti K."/>
            <person name="Salamov A."/>
            <person name="Andreopoulos B."/>
            <person name="Baker S."/>
            <person name="Barry K."/>
            <person name="Bills G."/>
            <person name="Bluhm B."/>
            <person name="Cannon C."/>
            <person name="Castanera R."/>
            <person name="Culley D."/>
            <person name="Daum C."/>
            <person name="Ezra D."/>
            <person name="Gonzalez J."/>
            <person name="Henrissat B."/>
            <person name="Kuo A."/>
            <person name="Liang C."/>
            <person name="Lipzen A."/>
            <person name="Lutzoni F."/>
            <person name="Magnuson J."/>
            <person name="Mondo S."/>
            <person name="Nolan M."/>
            <person name="Ohm R."/>
            <person name="Pangilinan J."/>
            <person name="Park H.-J."/>
            <person name="Ramirez L."/>
            <person name="Alfaro M."/>
            <person name="Sun H."/>
            <person name="Tritt A."/>
            <person name="Yoshinaga Y."/>
            <person name="Zwiers L.-H."/>
            <person name="Turgeon B."/>
            <person name="Goodwin S."/>
            <person name="Spatafora J."/>
            <person name="Crous P."/>
            <person name="Grigoriev I."/>
        </authorList>
    </citation>
    <scope>NUCLEOTIDE SEQUENCE</scope>
    <source>
        <strain evidence="3">CBS 269.34</strain>
    </source>
</reference>
<protein>
    <recommendedName>
        <fullName evidence="2">DUF985 domain-containing protein</fullName>
    </recommendedName>
</protein>
<organism evidence="3 4">
    <name type="scientific">Lophium mytilinum</name>
    <dbReference type="NCBI Taxonomy" id="390894"/>
    <lineage>
        <taxon>Eukaryota</taxon>
        <taxon>Fungi</taxon>
        <taxon>Dikarya</taxon>
        <taxon>Ascomycota</taxon>
        <taxon>Pezizomycotina</taxon>
        <taxon>Dothideomycetes</taxon>
        <taxon>Pleosporomycetidae</taxon>
        <taxon>Mytilinidiales</taxon>
        <taxon>Mytilinidiaceae</taxon>
        <taxon>Lophium</taxon>
    </lineage>
</organism>
<sequence>MFHLPLLARLTALLALATVAPVINAAPANVEDHALALAERGAPVGYAGNTHHYTAADVVKKLGLVSNPEKGYYAQTFEDSLQFNATRSASTAIYYLIEGKVGWSYWHRIDAAEVWHYYAGAPLALELSYNNGTKTVKKTLGPDIFHSQAPQVVIDHWQWQHCKSLGEWTLVGTTVAPGFSPNEYEIEDGSWQPRSK</sequence>